<reference evidence="1" key="1">
    <citation type="journal article" date="2021" name="Proc. Natl. Acad. Sci. U.S.A.">
        <title>A Catalog of Tens of Thousands of Viruses from Human Metagenomes Reveals Hidden Associations with Chronic Diseases.</title>
        <authorList>
            <person name="Tisza M.J."/>
            <person name="Buck C.B."/>
        </authorList>
    </citation>
    <scope>NUCLEOTIDE SEQUENCE</scope>
    <source>
        <strain evidence="1">CtHDv29</strain>
    </source>
</reference>
<organism evidence="1">
    <name type="scientific">Siphoviridae sp. ctHDv29</name>
    <dbReference type="NCBI Taxonomy" id="2826228"/>
    <lineage>
        <taxon>Viruses</taxon>
        <taxon>Duplodnaviria</taxon>
        <taxon>Heunggongvirae</taxon>
        <taxon>Uroviricota</taxon>
        <taxon>Caudoviricetes</taxon>
    </lineage>
</organism>
<proteinExistence type="predicted"/>
<protein>
    <submittedName>
        <fullName evidence="1">Uncharacterized protein</fullName>
    </submittedName>
</protein>
<dbReference type="EMBL" id="BK014836">
    <property type="protein sequence ID" value="DAD77925.1"/>
    <property type="molecule type" value="Genomic_DNA"/>
</dbReference>
<sequence length="177" mass="18747">MAENMTFNTVAGQPVDRELLILFVNTGTDSAAVWSPLGTRVTDSSMEYDWQKDSNKDILGTTRTTMKKPIITQDFEPCELDAGDVALTHVWNLAVKEQNAAALANQDILIVHHYAGTKKTAVFAERYKGAAIEATGLGGEGGGFVGMPLTVTPGGERITGTAAVGSNGEITFTPEAA</sequence>
<name>A0A8S5M6I9_9CAUD</name>
<evidence type="ECO:0000313" key="1">
    <source>
        <dbReference type="EMBL" id="DAD77925.1"/>
    </source>
</evidence>
<accession>A0A8S5M6I9</accession>